<accession>A0A9D3XPG4</accession>
<dbReference type="EMBL" id="JAHDVG010000465">
    <property type="protein sequence ID" value="KAH1183671.1"/>
    <property type="molecule type" value="Genomic_DNA"/>
</dbReference>
<comment type="caution">
    <text evidence="1">The sequence shown here is derived from an EMBL/GenBank/DDBJ whole genome shotgun (WGS) entry which is preliminary data.</text>
</comment>
<dbReference type="AlphaFoldDB" id="A0A9D3XPG4"/>
<protein>
    <submittedName>
        <fullName evidence="1">Uncharacterized protein</fullName>
    </submittedName>
</protein>
<evidence type="ECO:0000313" key="2">
    <source>
        <dbReference type="Proteomes" id="UP000827986"/>
    </source>
</evidence>
<gene>
    <name evidence="1" type="ORF">KIL84_014287</name>
</gene>
<keyword evidence="2" id="KW-1185">Reference proteome</keyword>
<evidence type="ECO:0000313" key="1">
    <source>
        <dbReference type="EMBL" id="KAH1183671.1"/>
    </source>
</evidence>
<name>A0A9D3XPG4_9SAUR</name>
<proteinExistence type="predicted"/>
<sequence>MFPFRDPRSGKRSCAQLSVGNRTESSKFIVPGPSPGTGFLSLLPWPARGPKARGSAAHIRCPEPCIPLPVICYQTAASHYKPTNLAVAPSKISHKEISLLTVPNPIKLF</sequence>
<dbReference type="Proteomes" id="UP000827986">
    <property type="component" value="Unassembled WGS sequence"/>
</dbReference>
<organism evidence="1 2">
    <name type="scientific">Mauremys mutica</name>
    <name type="common">yellowpond turtle</name>
    <dbReference type="NCBI Taxonomy" id="74926"/>
    <lineage>
        <taxon>Eukaryota</taxon>
        <taxon>Metazoa</taxon>
        <taxon>Chordata</taxon>
        <taxon>Craniata</taxon>
        <taxon>Vertebrata</taxon>
        <taxon>Euteleostomi</taxon>
        <taxon>Archelosauria</taxon>
        <taxon>Testudinata</taxon>
        <taxon>Testudines</taxon>
        <taxon>Cryptodira</taxon>
        <taxon>Durocryptodira</taxon>
        <taxon>Testudinoidea</taxon>
        <taxon>Geoemydidae</taxon>
        <taxon>Geoemydinae</taxon>
        <taxon>Mauremys</taxon>
    </lineage>
</organism>
<reference evidence="1" key="1">
    <citation type="submission" date="2021-09" db="EMBL/GenBank/DDBJ databases">
        <title>The genome of Mauremys mutica provides insights into the evolution of semi-aquatic lifestyle.</title>
        <authorList>
            <person name="Gong S."/>
            <person name="Gao Y."/>
        </authorList>
    </citation>
    <scope>NUCLEOTIDE SEQUENCE</scope>
    <source>
        <strain evidence="1">MM-2020</strain>
        <tissue evidence="1">Muscle</tissue>
    </source>
</reference>